<dbReference type="FunFam" id="3.40.50.300:FF:000011">
    <property type="entry name" value="Putative ABC transporter ATP-binding component"/>
    <property type="match status" value="1"/>
</dbReference>
<dbReference type="PANTHER" id="PTHR42855:SF2">
    <property type="entry name" value="DRUG RESISTANCE ABC TRANSPORTER,ATP-BINDING PROTEIN"/>
    <property type="match status" value="1"/>
</dbReference>
<dbReference type="OrthoDB" id="9762369at2"/>
<dbReference type="FunFam" id="3.40.50.300:FF:000905">
    <property type="entry name" value="Heme ABC transporter ATP-binding protein"/>
    <property type="match status" value="1"/>
</dbReference>
<dbReference type="InterPro" id="IPR051309">
    <property type="entry name" value="ABCF_ATPase"/>
</dbReference>
<dbReference type="GeneID" id="83710756"/>
<dbReference type="Gene3D" id="3.40.50.300">
    <property type="entry name" value="P-loop containing nucleotide triphosphate hydrolases"/>
    <property type="match status" value="2"/>
</dbReference>
<dbReference type="NCBIfam" id="NF000355">
    <property type="entry name" value="ribo_prot_ABC_F"/>
    <property type="match status" value="1"/>
</dbReference>
<dbReference type="RefSeq" id="WP_036376062.1">
    <property type="nucleotide sequence ID" value="NZ_CABIWZ010000007.1"/>
</dbReference>
<dbReference type="EMBL" id="CYYU01000007">
    <property type="protein sequence ID" value="CUN76506.1"/>
    <property type="molecule type" value="Genomic_DNA"/>
</dbReference>
<evidence type="ECO:0000256" key="1">
    <source>
        <dbReference type="ARBA" id="ARBA00022741"/>
    </source>
</evidence>
<dbReference type="InterPro" id="IPR017871">
    <property type="entry name" value="ABC_transporter-like_CS"/>
</dbReference>
<name>A0A173ZM19_9FIRM</name>
<dbReference type="SMART" id="SM00382">
    <property type="entry name" value="AAA"/>
    <property type="match status" value="2"/>
</dbReference>
<dbReference type="InterPro" id="IPR003593">
    <property type="entry name" value="AAA+_ATPase"/>
</dbReference>
<keyword evidence="1" id="KW-0547">Nucleotide-binding</keyword>
<proteinExistence type="predicted"/>
<sequence length="518" mass="58677">MSVLEVSHLSHSYGGREIFEDVSFRLLKGEHVALVGANGEGKSTFMAIITGKLTPDAGQVTWAKRTKVGYLDQHAALKPGMTIRETLRTAFDHLVTLEQEMLAAYDKMGEATPEEMDKLMKDVGDIQDILEAGSYYTIDARIEEVAGGLGLRDIGLDRKVDELSGGQRTKVLLTKLLLENPEILLLDEPTNYLDAEHIEWLKNYLTNYENAFIVISHDVPFLNAVTNVIWHVDNYKLTRYTGSYEKFEEMAALKRRQEEAAYERQQAEIKREQDFIQRNKARVATRGMANSRQKKLDKMEILTKRQEKPKPHFHFQPDRTPSRFVIEAQRLVLGYDTPLTKPVDIKVERNKKIAIRGTNGLGKSTLLKTLLGLIKPVSGDIEHGEFVSVGYFEQEEAKGNMNTALEELWQEYPGMTNFEVRAALASCGLTNEHITTKMTALSGGEAAKVRLAKIMQKPVNLLVLDEPTNHLDVEAKKELKRALQEYKGTLLLVSHEPDFYEDLVDTVWNIESWSTKIV</sequence>
<evidence type="ECO:0000256" key="2">
    <source>
        <dbReference type="ARBA" id="ARBA00022840"/>
    </source>
</evidence>
<feature type="domain" description="ABC transporter" evidence="3">
    <location>
        <begin position="318"/>
        <end position="518"/>
    </location>
</feature>
<evidence type="ECO:0000313" key="4">
    <source>
        <dbReference type="EMBL" id="CUN76506.1"/>
    </source>
</evidence>
<feature type="domain" description="ABC transporter" evidence="3">
    <location>
        <begin position="4"/>
        <end position="259"/>
    </location>
</feature>
<dbReference type="STRING" id="187979.ERS852385_01316"/>
<dbReference type="PROSITE" id="PS50893">
    <property type="entry name" value="ABC_TRANSPORTER_2"/>
    <property type="match status" value="2"/>
</dbReference>
<protein>
    <submittedName>
        <fullName evidence="4">Uncharacterized ABC transporter ATP-binding protein YheS</fullName>
    </submittedName>
</protein>
<dbReference type="CDD" id="cd03221">
    <property type="entry name" value="ABCF_EF-3"/>
    <property type="match status" value="2"/>
</dbReference>
<dbReference type="AlphaFoldDB" id="A0A173ZM19"/>
<dbReference type="PANTHER" id="PTHR42855">
    <property type="entry name" value="ABC TRANSPORTER ATP-BINDING SUBUNIT"/>
    <property type="match status" value="1"/>
</dbReference>
<evidence type="ECO:0000313" key="5">
    <source>
        <dbReference type="Proteomes" id="UP000095546"/>
    </source>
</evidence>
<dbReference type="InterPro" id="IPR032781">
    <property type="entry name" value="ABC_tran_Xtn"/>
</dbReference>
<gene>
    <name evidence="4" type="primary">yheS_1</name>
    <name evidence="4" type="ORF">ERS852385_01316</name>
</gene>
<dbReference type="InterPro" id="IPR027417">
    <property type="entry name" value="P-loop_NTPase"/>
</dbReference>
<keyword evidence="2 4" id="KW-0067">ATP-binding</keyword>
<evidence type="ECO:0000259" key="3">
    <source>
        <dbReference type="PROSITE" id="PS50893"/>
    </source>
</evidence>
<dbReference type="SUPFAM" id="SSF52540">
    <property type="entry name" value="P-loop containing nucleoside triphosphate hydrolases"/>
    <property type="match status" value="2"/>
</dbReference>
<reference evidence="4 5" key="1">
    <citation type="submission" date="2015-09" db="EMBL/GenBank/DDBJ databases">
        <authorList>
            <consortium name="Pathogen Informatics"/>
        </authorList>
    </citation>
    <scope>NUCLEOTIDE SEQUENCE [LARGE SCALE GENOMIC DNA]</scope>
    <source>
        <strain evidence="4 5">2789STDY5608828</strain>
    </source>
</reference>
<accession>A0A173ZM19</accession>
<dbReference type="PROSITE" id="PS00211">
    <property type="entry name" value="ABC_TRANSPORTER_1"/>
    <property type="match status" value="1"/>
</dbReference>
<dbReference type="Pfam" id="PF12848">
    <property type="entry name" value="ABC_tran_Xtn"/>
    <property type="match status" value="1"/>
</dbReference>
<dbReference type="Pfam" id="PF00005">
    <property type="entry name" value="ABC_tran"/>
    <property type="match status" value="2"/>
</dbReference>
<keyword evidence="5" id="KW-1185">Reference proteome</keyword>
<dbReference type="InterPro" id="IPR003439">
    <property type="entry name" value="ABC_transporter-like_ATP-bd"/>
</dbReference>
<dbReference type="GO" id="GO:0016887">
    <property type="term" value="F:ATP hydrolysis activity"/>
    <property type="evidence" value="ECO:0007669"/>
    <property type="project" value="InterPro"/>
</dbReference>
<dbReference type="GO" id="GO:0005524">
    <property type="term" value="F:ATP binding"/>
    <property type="evidence" value="ECO:0007669"/>
    <property type="project" value="UniProtKB-KW"/>
</dbReference>
<dbReference type="eggNOG" id="COG0488">
    <property type="taxonomic scope" value="Bacteria"/>
</dbReference>
<dbReference type="Proteomes" id="UP000095546">
    <property type="component" value="Unassembled WGS sequence"/>
</dbReference>
<organism evidence="4 5">
    <name type="scientific">Mitsuokella jalaludinii</name>
    <dbReference type="NCBI Taxonomy" id="187979"/>
    <lineage>
        <taxon>Bacteria</taxon>
        <taxon>Bacillati</taxon>
        <taxon>Bacillota</taxon>
        <taxon>Negativicutes</taxon>
        <taxon>Selenomonadales</taxon>
        <taxon>Selenomonadaceae</taxon>
        <taxon>Mitsuokella</taxon>
    </lineage>
</organism>